<organism evidence="4 5">
    <name type="scientific">Sphingomonas kyeonggiensis</name>
    <dbReference type="NCBI Taxonomy" id="1268553"/>
    <lineage>
        <taxon>Bacteria</taxon>
        <taxon>Pseudomonadati</taxon>
        <taxon>Pseudomonadota</taxon>
        <taxon>Alphaproteobacteria</taxon>
        <taxon>Sphingomonadales</taxon>
        <taxon>Sphingomonadaceae</taxon>
        <taxon>Sphingomonas</taxon>
    </lineage>
</organism>
<sequence>MRVDRRATLGLLASAPLALGAARATTAAPGNRTAIVIGAGIVGAAIAYELAKRGVAVTILERFKPAAGATGDSFAYLNASTKTGSRPYFQLNWLGMAGWRIWQQEAGPALPLQWGGATYWRDTEAESAKLSESLRIAQQWGYAGRGIDAAALQALLPRLAIGPVSAGAFFPEEGAVDPAGAVAALIARAAKLGVRLRAPVNVTSLLLRDGKVTGVRTPDGVIEADTVVLAAGLGSEVLAGQGGVRLPLTASPGALLHTAPQKQVLDRVVFGPRSTFKQLPDGRIVASISGHEGGAPNGVDVQAFGRIIQAAAASYLPTLRQAAIERVSVGQRVVPADSFPVVGFAPGVRGLYSAVTHSGVTLAPALGRLAALEIVDGIAADALDGFRPDRFA</sequence>
<dbReference type="PANTHER" id="PTHR13847">
    <property type="entry name" value="SARCOSINE DEHYDROGENASE-RELATED"/>
    <property type="match status" value="1"/>
</dbReference>
<evidence type="ECO:0000256" key="2">
    <source>
        <dbReference type="SAM" id="SignalP"/>
    </source>
</evidence>
<reference evidence="4 5" key="1">
    <citation type="submission" date="2020-08" db="EMBL/GenBank/DDBJ databases">
        <title>Genomic Encyclopedia of Type Strains, Phase IV (KMG-IV): sequencing the most valuable type-strain genomes for metagenomic binning, comparative biology and taxonomic classification.</title>
        <authorList>
            <person name="Goeker M."/>
        </authorList>
    </citation>
    <scope>NUCLEOTIDE SEQUENCE [LARGE SCALE GENOMIC DNA]</scope>
    <source>
        <strain evidence="4 5">DSM 101806</strain>
    </source>
</reference>
<proteinExistence type="predicted"/>
<dbReference type="SUPFAM" id="SSF51905">
    <property type="entry name" value="FAD/NAD(P)-binding domain"/>
    <property type="match status" value="1"/>
</dbReference>
<comment type="caution">
    <text evidence="4">The sequence shown here is derived from an EMBL/GenBank/DDBJ whole genome shotgun (WGS) entry which is preliminary data.</text>
</comment>
<evidence type="ECO:0000259" key="3">
    <source>
        <dbReference type="Pfam" id="PF01266"/>
    </source>
</evidence>
<dbReference type="AlphaFoldDB" id="A0A7W6JWC6"/>
<dbReference type="Pfam" id="PF01266">
    <property type="entry name" value="DAO"/>
    <property type="match status" value="1"/>
</dbReference>
<keyword evidence="1" id="KW-0560">Oxidoreductase</keyword>
<dbReference type="PANTHER" id="PTHR13847:SF289">
    <property type="entry name" value="GLYCINE OXIDASE"/>
    <property type="match status" value="1"/>
</dbReference>
<dbReference type="InterPro" id="IPR006076">
    <property type="entry name" value="FAD-dep_OxRdtase"/>
</dbReference>
<dbReference type="EMBL" id="JACIEH010000003">
    <property type="protein sequence ID" value="MBB4100728.1"/>
    <property type="molecule type" value="Genomic_DNA"/>
</dbReference>
<dbReference type="InterPro" id="IPR036188">
    <property type="entry name" value="FAD/NAD-bd_sf"/>
</dbReference>
<keyword evidence="2" id="KW-0732">Signal</keyword>
<gene>
    <name evidence="4" type="ORF">GGR46_004300</name>
</gene>
<dbReference type="Gene3D" id="3.50.50.60">
    <property type="entry name" value="FAD/NAD(P)-binding domain"/>
    <property type="match status" value="1"/>
</dbReference>
<evidence type="ECO:0000313" key="5">
    <source>
        <dbReference type="Proteomes" id="UP000557392"/>
    </source>
</evidence>
<evidence type="ECO:0000256" key="1">
    <source>
        <dbReference type="ARBA" id="ARBA00023002"/>
    </source>
</evidence>
<feature type="domain" description="FAD dependent oxidoreductase" evidence="3">
    <location>
        <begin position="35"/>
        <end position="371"/>
    </location>
</feature>
<accession>A0A7W6JWC6</accession>
<keyword evidence="5" id="KW-1185">Reference proteome</keyword>
<dbReference type="GO" id="GO:0016491">
    <property type="term" value="F:oxidoreductase activity"/>
    <property type="evidence" value="ECO:0007669"/>
    <property type="project" value="UniProtKB-KW"/>
</dbReference>
<evidence type="ECO:0000313" key="4">
    <source>
        <dbReference type="EMBL" id="MBB4100728.1"/>
    </source>
</evidence>
<dbReference type="Proteomes" id="UP000557392">
    <property type="component" value="Unassembled WGS sequence"/>
</dbReference>
<feature type="chain" id="PRO_5031037144" evidence="2">
    <location>
        <begin position="28"/>
        <end position="392"/>
    </location>
</feature>
<protein>
    <submittedName>
        <fullName evidence="4">Glycine/D-amino acid oxidase-like deaminating enzyme</fullName>
    </submittedName>
</protein>
<dbReference type="GO" id="GO:0005737">
    <property type="term" value="C:cytoplasm"/>
    <property type="evidence" value="ECO:0007669"/>
    <property type="project" value="TreeGrafter"/>
</dbReference>
<name>A0A7W6JWC6_9SPHN</name>
<dbReference type="RefSeq" id="WP_184000005.1">
    <property type="nucleotide sequence ID" value="NZ_JACIEH010000003.1"/>
</dbReference>
<feature type="signal peptide" evidence="2">
    <location>
        <begin position="1"/>
        <end position="27"/>
    </location>
</feature>
<dbReference type="Gene3D" id="3.30.9.10">
    <property type="entry name" value="D-Amino Acid Oxidase, subunit A, domain 2"/>
    <property type="match status" value="1"/>
</dbReference>